<dbReference type="STRING" id="1160091.B9T39_03875"/>
<dbReference type="Pfam" id="PF19263">
    <property type="entry name" value="DUF5906"/>
    <property type="match status" value="1"/>
</dbReference>
<keyword evidence="1" id="KW-0547">Nucleotide-binding</keyword>
<evidence type="ECO:0000256" key="3">
    <source>
        <dbReference type="SAM" id="MobiDB-lite"/>
    </source>
</evidence>
<evidence type="ECO:0000256" key="2">
    <source>
        <dbReference type="ARBA" id="ARBA00022840"/>
    </source>
</evidence>
<dbReference type="SUPFAM" id="SSF56747">
    <property type="entry name" value="Prim-pol domain"/>
    <property type="match status" value="1"/>
</dbReference>
<dbReference type="SUPFAM" id="SSF52540">
    <property type="entry name" value="P-loop containing nucleoside triphosphate hydrolases"/>
    <property type="match status" value="1"/>
</dbReference>
<reference evidence="5 6" key="1">
    <citation type="submission" date="2017-04" db="EMBL/GenBank/DDBJ databases">
        <title>Draft genome sequences of Alloscardovia macacae UMA81211 and UMA81212 isolated from the feces of a rhesus macaque (Macaca mulatta).</title>
        <authorList>
            <person name="Albert K."/>
            <person name="Sela D.A."/>
        </authorList>
    </citation>
    <scope>NUCLEOTIDE SEQUENCE [LARGE SCALE GENOMIC DNA]</scope>
    <source>
        <strain evidence="5 6">UMA81212</strain>
    </source>
</reference>
<dbReference type="PROSITE" id="PS51206">
    <property type="entry name" value="SF3_HELICASE_1"/>
    <property type="match status" value="1"/>
</dbReference>
<dbReference type="InterPro" id="IPR015330">
    <property type="entry name" value="DNA_primase/pol_bifunc_N"/>
</dbReference>
<dbReference type="OrthoDB" id="3218228at2"/>
<feature type="region of interest" description="Disordered" evidence="3">
    <location>
        <begin position="703"/>
        <end position="725"/>
    </location>
</feature>
<sequence length="782" mass="86165">MMIEKLPSDYIFSSIPDGPQTVQGVYDGLSIIASNGTTDTDLTFTDRLGRKIHMPAYTTRRSVKPLAADGYCKAVWDFKNGDMLLGEDGTTLYVRDVDRSGANKRLDSWHAISSLENEYRVAGRETYSPWNDQLRVECQKKRERVRHGVKFTDRAFLRFNGQICSITADSPYFSEPFEVTFDRAFDTDLVGQAVSFLRDVTVDDKSAKNLCRLFATPLLEPYKHLTYVLYGDGGNGKGILLNTLASSLPGLTASVDSQKILGGRRGSGGFDTQQEMGKLIGALWAFDEDADTISLEQLTALKKISTGDSVTARRIQENAVSFAPKCTFVVATNNPVVTTMTNAIARRFVYVRMKDGRKASEFEPLLTFRKDYGIAPFLMASCLLWENEGDEPEYDVSIGSVADLSEAEQWLVDEICENEYAVSARNPYPETAREHKNSISKLGLKTSRKRVDALLMRVLIVADERRFAPYRAAWEADTKKLEEEAKPVAVPAPLDAVGRTIEPDSLGFECDYVPARANKVADNWKKLAESATHDTSSIPDSKAYAVVPKTGYIIIDCDTAKTEGEMDGWESLQWSIGPYGSDSFPETYLVRTPSGGVHAYYKLPDDIKEHVLNKVQAGGQHIDLRVGGRGYVIGAGSETNGGVYQLCDLPDGERVPEITLSMIRWLNDAGCIEDTGKTAPTVMAAAAPTVSATKPAGLARHLARGGRQGGSAGGPQIDMSPIPKGQRNQQLHDWLYGRMLNHPDNIKQITDQYYERGKLSGLGQAELDATYKSVSKTLGYQS</sequence>
<dbReference type="GO" id="GO:0005524">
    <property type="term" value="F:ATP binding"/>
    <property type="evidence" value="ECO:0007669"/>
    <property type="project" value="UniProtKB-KW"/>
</dbReference>
<dbReference type="Gene3D" id="3.40.50.300">
    <property type="entry name" value="P-loop containing nucleotide triphosphate hydrolases"/>
    <property type="match status" value="1"/>
</dbReference>
<evidence type="ECO:0000259" key="4">
    <source>
        <dbReference type="PROSITE" id="PS51206"/>
    </source>
</evidence>
<dbReference type="InterPro" id="IPR014015">
    <property type="entry name" value="Helicase_SF3_DNA-vir"/>
</dbReference>
<name>A0A1Y2SVQ9_9BIFI</name>
<gene>
    <name evidence="5" type="ORF">B9T39_03875</name>
</gene>
<organism evidence="5 6">
    <name type="scientific">Alloscardovia macacae</name>
    <dbReference type="NCBI Taxonomy" id="1160091"/>
    <lineage>
        <taxon>Bacteria</taxon>
        <taxon>Bacillati</taxon>
        <taxon>Actinomycetota</taxon>
        <taxon>Actinomycetes</taxon>
        <taxon>Bifidobacteriales</taxon>
        <taxon>Bifidobacteriaceae</taxon>
        <taxon>Alloscardovia</taxon>
    </lineage>
</organism>
<accession>A0A1Y2SVQ9</accession>
<dbReference type="InterPro" id="IPR045455">
    <property type="entry name" value="NrS-1_pol-like_helicase"/>
</dbReference>
<dbReference type="EMBL" id="NEKC01000007">
    <property type="protein sequence ID" value="OTA29266.1"/>
    <property type="molecule type" value="Genomic_DNA"/>
</dbReference>
<dbReference type="AlphaFoldDB" id="A0A1Y2SVQ9"/>
<dbReference type="SMART" id="SM00943">
    <property type="entry name" value="Prim-Pol"/>
    <property type="match status" value="1"/>
</dbReference>
<protein>
    <recommendedName>
        <fullName evidence="4">SF3 helicase domain-containing protein</fullName>
    </recommendedName>
</protein>
<evidence type="ECO:0000256" key="1">
    <source>
        <dbReference type="ARBA" id="ARBA00022741"/>
    </source>
</evidence>
<comment type="caution">
    <text evidence="5">The sequence shown here is derived from an EMBL/GenBank/DDBJ whole genome shotgun (WGS) entry which is preliminary data.</text>
</comment>
<evidence type="ECO:0000313" key="6">
    <source>
        <dbReference type="Proteomes" id="UP000243540"/>
    </source>
</evidence>
<dbReference type="Proteomes" id="UP000243540">
    <property type="component" value="Unassembled WGS sequence"/>
</dbReference>
<dbReference type="Pfam" id="PF09250">
    <property type="entry name" value="Prim-Pol"/>
    <property type="match status" value="1"/>
</dbReference>
<keyword evidence="2" id="KW-0067">ATP-binding</keyword>
<evidence type="ECO:0000313" key="5">
    <source>
        <dbReference type="EMBL" id="OTA29266.1"/>
    </source>
</evidence>
<dbReference type="RefSeq" id="WP_086106518.1">
    <property type="nucleotide sequence ID" value="NZ_NEKB01000003.1"/>
</dbReference>
<proteinExistence type="predicted"/>
<dbReference type="InterPro" id="IPR027417">
    <property type="entry name" value="P-loop_NTPase"/>
</dbReference>
<feature type="domain" description="SF3 helicase" evidence="4">
    <location>
        <begin position="175"/>
        <end position="375"/>
    </location>
</feature>